<dbReference type="PANTHER" id="PTHR37984:SF5">
    <property type="entry name" value="PROTEIN NYNRIN-LIKE"/>
    <property type="match status" value="1"/>
</dbReference>
<dbReference type="InterPro" id="IPR036397">
    <property type="entry name" value="RNaseH_sf"/>
</dbReference>
<dbReference type="OrthoDB" id="6151492at2759"/>
<dbReference type="PANTHER" id="PTHR37984">
    <property type="entry name" value="PROTEIN CBG26694"/>
    <property type="match status" value="1"/>
</dbReference>
<dbReference type="InterPro" id="IPR041373">
    <property type="entry name" value="RT_RNaseH"/>
</dbReference>
<dbReference type="InterPro" id="IPR021109">
    <property type="entry name" value="Peptidase_aspartic_dom_sf"/>
</dbReference>
<dbReference type="GO" id="GO:0015074">
    <property type="term" value="P:DNA integration"/>
    <property type="evidence" value="ECO:0007669"/>
    <property type="project" value="InterPro"/>
</dbReference>
<keyword evidence="1" id="KW-0808">Transferase</keyword>
<dbReference type="FunFam" id="1.10.340.70:FF:000001">
    <property type="entry name" value="Retrovirus-related Pol polyprotein from transposon gypsy-like Protein"/>
    <property type="match status" value="1"/>
</dbReference>
<keyword evidence="6" id="KW-0695">RNA-directed DNA polymerase</keyword>
<evidence type="ECO:0000256" key="4">
    <source>
        <dbReference type="ARBA" id="ARBA00022759"/>
    </source>
</evidence>
<evidence type="ECO:0000256" key="5">
    <source>
        <dbReference type="ARBA" id="ARBA00022801"/>
    </source>
</evidence>
<dbReference type="SUPFAM" id="SSF56672">
    <property type="entry name" value="DNA/RNA polymerases"/>
    <property type="match status" value="1"/>
</dbReference>
<accession>A0A8S3R589</accession>
<dbReference type="Pfam" id="PF00665">
    <property type="entry name" value="rve"/>
    <property type="match status" value="1"/>
</dbReference>
<feature type="domain" description="Integrase catalytic" evidence="7">
    <location>
        <begin position="662"/>
        <end position="821"/>
    </location>
</feature>
<dbReference type="Pfam" id="PF17921">
    <property type="entry name" value="Integrase_H2C2"/>
    <property type="match status" value="1"/>
</dbReference>
<name>A0A8S3R589_MYTED</name>
<keyword evidence="2" id="KW-0548">Nucleotidyltransferase</keyword>
<dbReference type="SUPFAM" id="SSF53098">
    <property type="entry name" value="Ribonuclease H-like"/>
    <property type="match status" value="1"/>
</dbReference>
<dbReference type="GO" id="GO:0003964">
    <property type="term" value="F:RNA-directed DNA polymerase activity"/>
    <property type="evidence" value="ECO:0007669"/>
    <property type="project" value="UniProtKB-KW"/>
</dbReference>
<comment type="caution">
    <text evidence="8">The sequence shown here is derived from an EMBL/GenBank/DDBJ whole genome shotgun (WGS) entry which is preliminary data.</text>
</comment>
<organism evidence="8 9">
    <name type="scientific">Mytilus edulis</name>
    <name type="common">Blue mussel</name>
    <dbReference type="NCBI Taxonomy" id="6550"/>
    <lineage>
        <taxon>Eukaryota</taxon>
        <taxon>Metazoa</taxon>
        <taxon>Spiralia</taxon>
        <taxon>Lophotrochozoa</taxon>
        <taxon>Mollusca</taxon>
        <taxon>Bivalvia</taxon>
        <taxon>Autobranchia</taxon>
        <taxon>Pteriomorphia</taxon>
        <taxon>Mytilida</taxon>
        <taxon>Mytiloidea</taxon>
        <taxon>Mytilidae</taxon>
        <taxon>Mytilinae</taxon>
        <taxon>Mytilus</taxon>
    </lineage>
</organism>
<dbReference type="Gene3D" id="1.10.340.70">
    <property type="match status" value="1"/>
</dbReference>
<protein>
    <recommendedName>
        <fullName evidence="7">Integrase catalytic domain-containing protein</fullName>
    </recommendedName>
</protein>
<keyword evidence="9" id="KW-1185">Reference proteome</keyword>
<dbReference type="InterPro" id="IPR001584">
    <property type="entry name" value="Integrase_cat-core"/>
</dbReference>
<reference evidence="8" key="1">
    <citation type="submission" date="2021-03" db="EMBL/GenBank/DDBJ databases">
        <authorList>
            <person name="Bekaert M."/>
        </authorList>
    </citation>
    <scope>NUCLEOTIDE SEQUENCE</scope>
</reference>
<dbReference type="Pfam" id="PF17917">
    <property type="entry name" value="RT_RNaseH"/>
    <property type="match status" value="1"/>
</dbReference>
<dbReference type="Proteomes" id="UP000683360">
    <property type="component" value="Unassembled WGS sequence"/>
</dbReference>
<dbReference type="CDD" id="cd09274">
    <property type="entry name" value="RNase_HI_RT_Ty3"/>
    <property type="match status" value="1"/>
</dbReference>
<sequence length="1057" mass="120572">MKSPPKLIKSKVSLQAVNGESLLVEGSANFTFDIGGSKINHVFHVVSDMNRNIILGRDFLQQQGVRVYFDLNCIRIGKVYVPLENDIHIASIVRVAKRTLLKPQSVNICIGKIKKHSCFLNSELLQVSAVDSGYINSEAGLLVSNSVTKIHKVNKIPVLMLNNTNKTICLNRGCVVGKVCDINTNDVSCVTKDGQTIESIDISNQKIDVPHDYLEVVRSLVNANEDIFADSDKDLGGTDTVKMFIDTGNHHPIKLKPYRTPIHKRPIVDKAIDEMLDANIIRRSRSPWSFPMVVVDKKDGSKRFCIDFRLLNRITKVISYPLPLIDDILAQLDKASGTSCQFNEKYAKYHWSEGCDVGFNYLKDSLTVVPLLAYPNPNLPYVLYTDASDTCVGACLTQITEEQNAVEKPIYFLSHKLSQTQTRWSTVEKEAFAIHYALQKLDFYLHGANFIIKTDHKPLKYLLDSPMKNKKLQMWSLGISGYNCKIEYIAGETNYCADLLSRTPQSDEDKGISNETVDPDINDNTYEINTINSNKLNTRNFATCTVEQPDLPSKETFQNEDLDMKLEQAKDLNIVKVKRRLKQPDIDPLIRLYVPEHLREDIVVQYHDNNGHLGIDKTYDSIKLRYYWPGLYKKIYAYVTMCVTCQTRNLRKVNPPVQEVDIPPYPFAKIALDLSGPYPETLSGNKYIIGFSDLYSGFPEAFAVKDKKAETIAHLLIEEIIPRHSVPLQILSDNGSENVNKIMKETCETLNINHITTSFYHPQSNGRIERFHRTLHDVLSKLMKDDTSTWDLFLNQALAAIRFNISESSKFSPFYLLYTRDAVLPEDLHQIMLNQQHKAFVLVHRSMKQAQKRQLKYKNKNCVDEGFKIGDPVYCKNHLKKNKLDNRWTPYFRIVDQTSPVSFMIKDQLTGVVRKAHAEHLRIAKIDEWDIPKNKGKQLRKAAYVASPDVSSSDMEVDTDSDSDFNKPLATLAKKYRKERTNSSDEESIPLMELSKLLKEKEREENYDSDSEESMSVNEIIETNLKTKKVRRTLPSNICKDKNVKVKELLASISNML</sequence>
<dbReference type="Gene3D" id="3.10.10.10">
    <property type="entry name" value="HIV Type 1 Reverse Transcriptase, subunit A, domain 1"/>
    <property type="match status" value="1"/>
</dbReference>
<dbReference type="Gene3D" id="3.10.20.370">
    <property type="match status" value="1"/>
</dbReference>
<dbReference type="EMBL" id="CAJPWZ010000943">
    <property type="protein sequence ID" value="CAG2204298.1"/>
    <property type="molecule type" value="Genomic_DNA"/>
</dbReference>
<dbReference type="GO" id="GO:0016787">
    <property type="term" value="F:hydrolase activity"/>
    <property type="evidence" value="ECO:0007669"/>
    <property type="project" value="UniProtKB-KW"/>
</dbReference>
<evidence type="ECO:0000313" key="9">
    <source>
        <dbReference type="Proteomes" id="UP000683360"/>
    </source>
</evidence>
<proteinExistence type="predicted"/>
<keyword evidence="4" id="KW-0255">Endonuclease</keyword>
<keyword evidence="3" id="KW-0540">Nuclease</keyword>
<evidence type="ECO:0000256" key="2">
    <source>
        <dbReference type="ARBA" id="ARBA00022695"/>
    </source>
</evidence>
<dbReference type="GO" id="GO:0003676">
    <property type="term" value="F:nucleic acid binding"/>
    <property type="evidence" value="ECO:0007669"/>
    <property type="project" value="InterPro"/>
</dbReference>
<dbReference type="GO" id="GO:0004519">
    <property type="term" value="F:endonuclease activity"/>
    <property type="evidence" value="ECO:0007669"/>
    <property type="project" value="UniProtKB-KW"/>
</dbReference>
<evidence type="ECO:0000259" key="7">
    <source>
        <dbReference type="PROSITE" id="PS50994"/>
    </source>
</evidence>
<evidence type="ECO:0000256" key="6">
    <source>
        <dbReference type="ARBA" id="ARBA00022918"/>
    </source>
</evidence>
<dbReference type="InterPro" id="IPR050951">
    <property type="entry name" value="Retrovirus_Pol_polyprotein"/>
</dbReference>
<evidence type="ECO:0000256" key="1">
    <source>
        <dbReference type="ARBA" id="ARBA00022679"/>
    </source>
</evidence>
<dbReference type="InterPro" id="IPR012337">
    <property type="entry name" value="RNaseH-like_sf"/>
</dbReference>
<evidence type="ECO:0000313" key="8">
    <source>
        <dbReference type="EMBL" id="CAG2204298.1"/>
    </source>
</evidence>
<dbReference type="SUPFAM" id="SSF50630">
    <property type="entry name" value="Acid proteases"/>
    <property type="match status" value="1"/>
</dbReference>
<dbReference type="Gene3D" id="3.30.420.10">
    <property type="entry name" value="Ribonuclease H-like superfamily/Ribonuclease H"/>
    <property type="match status" value="1"/>
</dbReference>
<dbReference type="Gene3D" id="2.40.70.10">
    <property type="entry name" value="Acid Proteases"/>
    <property type="match status" value="1"/>
</dbReference>
<dbReference type="AlphaFoldDB" id="A0A8S3R589"/>
<dbReference type="InterPro" id="IPR043502">
    <property type="entry name" value="DNA/RNA_pol_sf"/>
</dbReference>
<dbReference type="PROSITE" id="PS50994">
    <property type="entry name" value="INTEGRASE"/>
    <property type="match status" value="1"/>
</dbReference>
<gene>
    <name evidence="8" type="ORF">MEDL_18772</name>
</gene>
<dbReference type="CDD" id="cd00303">
    <property type="entry name" value="retropepsin_like"/>
    <property type="match status" value="1"/>
</dbReference>
<keyword evidence="5" id="KW-0378">Hydrolase</keyword>
<evidence type="ECO:0000256" key="3">
    <source>
        <dbReference type="ARBA" id="ARBA00022722"/>
    </source>
</evidence>
<dbReference type="InterPro" id="IPR041588">
    <property type="entry name" value="Integrase_H2C2"/>
</dbReference>